<feature type="domain" description="Homoserine dehydrogenase catalytic" evidence="8">
    <location>
        <begin position="132"/>
        <end position="178"/>
    </location>
</feature>
<dbReference type="AlphaFoldDB" id="A0A9R1VZ80"/>
<evidence type="ECO:0000256" key="5">
    <source>
        <dbReference type="ARBA" id="ARBA00023002"/>
    </source>
</evidence>
<accession>A0A9R1VZ80</accession>
<dbReference type="Pfam" id="PF00742">
    <property type="entry name" value="Homoserine_dh"/>
    <property type="match status" value="1"/>
</dbReference>
<reference evidence="9 10" key="1">
    <citation type="journal article" date="2017" name="Nat. Commun.">
        <title>Genome assembly with in vitro proximity ligation data and whole-genome triplication in lettuce.</title>
        <authorList>
            <person name="Reyes-Chin-Wo S."/>
            <person name="Wang Z."/>
            <person name="Yang X."/>
            <person name="Kozik A."/>
            <person name="Arikit S."/>
            <person name="Song C."/>
            <person name="Xia L."/>
            <person name="Froenicke L."/>
            <person name="Lavelle D.O."/>
            <person name="Truco M.J."/>
            <person name="Xia R."/>
            <person name="Zhu S."/>
            <person name="Xu C."/>
            <person name="Xu H."/>
            <person name="Xu X."/>
            <person name="Cox K."/>
            <person name="Korf I."/>
            <person name="Meyers B.C."/>
            <person name="Michelmore R.W."/>
        </authorList>
    </citation>
    <scope>NUCLEOTIDE SEQUENCE [LARGE SCALE GENOMIC DNA]</scope>
    <source>
        <strain evidence="10">cv. Salinas</strain>
        <tissue evidence="9">Seedlings</tissue>
    </source>
</reference>
<dbReference type="InterPro" id="IPR001342">
    <property type="entry name" value="HDH_cat"/>
</dbReference>
<evidence type="ECO:0000256" key="7">
    <source>
        <dbReference type="RuleBase" id="RU004171"/>
    </source>
</evidence>
<keyword evidence="6" id="KW-0028">Amino-acid biosynthesis</keyword>
<comment type="caution">
    <text evidence="9">The sequence shown here is derived from an EMBL/GenBank/DDBJ whole genome shotgun (WGS) entry which is preliminary data.</text>
</comment>
<dbReference type="Proteomes" id="UP000235145">
    <property type="component" value="Unassembled WGS sequence"/>
</dbReference>
<dbReference type="GO" id="GO:0009086">
    <property type="term" value="P:methionine biosynthetic process"/>
    <property type="evidence" value="ECO:0007669"/>
    <property type="project" value="UniProtKB-KW"/>
</dbReference>
<keyword evidence="6" id="KW-0486">Methionine biosynthesis</keyword>
<keyword evidence="2" id="KW-0963">Cytoplasm</keyword>
<evidence type="ECO:0000256" key="4">
    <source>
        <dbReference type="ARBA" id="ARBA00022737"/>
    </source>
</evidence>
<keyword evidence="3" id="KW-0853">WD repeat</keyword>
<evidence type="ECO:0000313" key="9">
    <source>
        <dbReference type="EMBL" id="KAJ0213657.1"/>
    </source>
</evidence>
<keyword evidence="4" id="KW-0677">Repeat</keyword>
<evidence type="ECO:0000259" key="8">
    <source>
        <dbReference type="Pfam" id="PF00742"/>
    </source>
</evidence>
<comment type="pathway">
    <text evidence="6">Amino-acid biosynthesis; L-threonine biosynthesis; L-threonine from L-aspartate: step 3/5.</text>
</comment>
<dbReference type="InterPro" id="IPR045152">
    <property type="entry name" value="EDC4-like"/>
</dbReference>
<dbReference type="PANTHER" id="PTHR15598">
    <property type="entry name" value="ENHANCER OF MRNA-DECAPPING PROTEIN 4"/>
    <property type="match status" value="1"/>
</dbReference>
<proteinExistence type="inferred from homology"/>
<evidence type="ECO:0000313" key="10">
    <source>
        <dbReference type="Proteomes" id="UP000235145"/>
    </source>
</evidence>
<organism evidence="9 10">
    <name type="scientific">Lactuca sativa</name>
    <name type="common">Garden lettuce</name>
    <dbReference type="NCBI Taxonomy" id="4236"/>
    <lineage>
        <taxon>Eukaryota</taxon>
        <taxon>Viridiplantae</taxon>
        <taxon>Streptophyta</taxon>
        <taxon>Embryophyta</taxon>
        <taxon>Tracheophyta</taxon>
        <taxon>Spermatophyta</taxon>
        <taxon>Magnoliopsida</taxon>
        <taxon>eudicotyledons</taxon>
        <taxon>Gunneridae</taxon>
        <taxon>Pentapetalae</taxon>
        <taxon>asterids</taxon>
        <taxon>campanulids</taxon>
        <taxon>Asterales</taxon>
        <taxon>Asteraceae</taxon>
        <taxon>Cichorioideae</taxon>
        <taxon>Cichorieae</taxon>
        <taxon>Lactucinae</taxon>
        <taxon>Lactuca</taxon>
    </lineage>
</organism>
<dbReference type="PROSITE" id="PS01042">
    <property type="entry name" value="HOMOSER_DHGENASE"/>
    <property type="match status" value="1"/>
</dbReference>
<comment type="pathway">
    <text evidence="6">Amino-acid biosynthesis; L-methionine biosynthesis via de novo pathway; L-homoserine from L-aspartate: step 3/3.</text>
</comment>
<sequence length="263" mass="29195">MVHQRRNKPYMEAPMDPTKELSRLVYEHKYEEAFTSTLQRSDVRTVSWLCSQVDLQGILTSNPVPLSQGVSLYILKIVEELGLEKKLIQVHTTCKGLPTLMPGVHLHQVIVVEDQVIAVETMRQDDTRCDCSGTLSYIFNNFVDARAFSEVVMEAKAAGYTEPDPRDDLAGTDVVMKAGDAELEMRGRHNAGQKVLASLIIRLELAETFCLNCRILALDEPTSSIISYHLVLYCMLSYHLPCAGSDSSSNLLPCPAASQSSCI</sequence>
<comment type="similarity">
    <text evidence="7">Belongs to the homoserine dehydrogenase family.</text>
</comment>
<dbReference type="InterPro" id="IPR019811">
    <property type="entry name" value="HDH_CS"/>
</dbReference>
<comment type="catalytic activity">
    <reaction evidence="6">
        <text>L-homoserine + NADP(+) = L-aspartate 4-semialdehyde + NADPH + H(+)</text>
        <dbReference type="Rhea" id="RHEA:15761"/>
        <dbReference type="ChEBI" id="CHEBI:15378"/>
        <dbReference type="ChEBI" id="CHEBI:57476"/>
        <dbReference type="ChEBI" id="CHEBI:57783"/>
        <dbReference type="ChEBI" id="CHEBI:58349"/>
        <dbReference type="ChEBI" id="CHEBI:537519"/>
        <dbReference type="EC" id="1.1.1.3"/>
    </reaction>
</comment>
<keyword evidence="5 6" id="KW-0560">Oxidoreductase</keyword>
<keyword evidence="6" id="KW-0791">Threonine biosynthesis</keyword>
<protein>
    <recommendedName>
        <fullName evidence="6">Homoserine dehydrogenase</fullName>
        <ecNumber evidence="6">1.1.1.3</ecNumber>
    </recommendedName>
</protein>
<comment type="subcellular location">
    <subcellularLocation>
        <location evidence="1">Cytoplasm</location>
    </subcellularLocation>
</comment>
<dbReference type="PANTHER" id="PTHR15598:SF5">
    <property type="entry name" value="ENHANCER OF MRNA-DECAPPING PROTEIN 4"/>
    <property type="match status" value="1"/>
</dbReference>
<name>A0A9R1VZ80_LACSA</name>
<dbReference type="SUPFAM" id="SSF55347">
    <property type="entry name" value="Glyceraldehyde-3-phosphate dehydrogenase-like, C-terminal domain"/>
    <property type="match status" value="1"/>
</dbReference>
<dbReference type="GO" id="GO:0005737">
    <property type="term" value="C:cytoplasm"/>
    <property type="evidence" value="ECO:0007669"/>
    <property type="project" value="UniProtKB-SubCell"/>
</dbReference>
<evidence type="ECO:0000256" key="2">
    <source>
        <dbReference type="ARBA" id="ARBA00022490"/>
    </source>
</evidence>
<keyword evidence="10" id="KW-1185">Reference proteome</keyword>
<dbReference type="GO" id="GO:0031087">
    <property type="term" value="P:deadenylation-independent decapping of nuclear-transcribed mRNA"/>
    <property type="evidence" value="ECO:0007669"/>
    <property type="project" value="InterPro"/>
</dbReference>
<dbReference type="GO" id="GO:0009088">
    <property type="term" value="P:threonine biosynthetic process"/>
    <property type="evidence" value="ECO:0007669"/>
    <property type="project" value="UniProtKB-KW"/>
</dbReference>
<dbReference type="Gene3D" id="3.30.360.10">
    <property type="entry name" value="Dihydrodipicolinate Reductase, domain 2"/>
    <property type="match status" value="1"/>
</dbReference>
<dbReference type="EMBL" id="NBSK02000004">
    <property type="protein sequence ID" value="KAJ0213657.1"/>
    <property type="molecule type" value="Genomic_DNA"/>
</dbReference>
<dbReference type="GO" id="GO:0004412">
    <property type="term" value="F:homoserine dehydrogenase activity"/>
    <property type="evidence" value="ECO:0007669"/>
    <property type="project" value="UniProtKB-EC"/>
</dbReference>
<keyword evidence="6" id="KW-0521">NADP</keyword>
<evidence type="ECO:0000256" key="3">
    <source>
        <dbReference type="ARBA" id="ARBA00022574"/>
    </source>
</evidence>
<dbReference type="EC" id="1.1.1.3" evidence="6"/>
<gene>
    <name evidence="9" type="ORF">LSAT_V11C400221510</name>
</gene>
<evidence type="ECO:0000256" key="6">
    <source>
        <dbReference type="RuleBase" id="RU000579"/>
    </source>
</evidence>
<evidence type="ECO:0000256" key="1">
    <source>
        <dbReference type="ARBA" id="ARBA00004496"/>
    </source>
</evidence>